<dbReference type="GeneID" id="84609899"/>
<evidence type="ECO:0000259" key="2">
    <source>
        <dbReference type="Pfam" id="PF17836"/>
    </source>
</evidence>
<dbReference type="CDD" id="cd03360">
    <property type="entry name" value="LbH_AT_putative"/>
    <property type="match status" value="1"/>
</dbReference>
<dbReference type="SUPFAM" id="SSF51161">
    <property type="entry name" value="Trimeric LpxA-like enzymes"/>
    <property type="match status" value="1"/>
</dbReference>
<gene>
    <name evidence="3" type="ORF">EA795_12720</name>
</gene>
<dbReference type="NCBIfam" id="TIGR03570">
    <property type="entry name" value="NeuD_NnaD"/>
    <property type="match status" value="1"/>
</dbReference>
<feature type="domain" description="PglD N-terminal" evidence="2">
    <location>
        <begin position="3"/>
        <end position="73"/>
    </location>
</feature>
<dbReference type="Proteomes" id="UP000269134">
    <property type="component" value="Unassembled WGS sequence"/>
</dbReference>
<dbReference type="PANTHER" id="PTHR43300:SF7">
    <property type="entry name" value="UDP-N-ACETYLBACILLOSAMINE N-ACETYLTRANSFERASE"/>
    <property type="match status" value="1"/>
</dbReference>
<comment type="caution">
    <text evidence="3">The sequence shown here is derived from an EMBL/GenBank/DDBJ whole genome shotgun (WGS) entry which is preliminary data.</text>
</comment>
<dbReference type="RefSeq" id="WP_122077681.1">
    <property type="nucleotide sequence ID" value="NZ_RFFL01000009.1"/>
</dbReference>
<evidence type="ECO:0000256" key="1">
    <source>
        <dbReference type="ARBA" id="ARBA00007274"/>
    </source>
</evidence>
<dbReference type="PANTHER" id="PTHR43300">
    <property type="entry name" value="ACETYLTRANSFERASE"/>
    <property type="match status" value="1"/>
</dbReference>
<reference evidence="3 4" key="1">
    <citation type="submission" date="2018-10" db="EMBL/GenBank/DDBJ databases">
        <title>Pseudomonas sp. GL14 genome.</title>
        <authorList>
            <person name="Peng J."/>
            <person name="Liu Z.-P."/>
        </authorList>
    </citation>
    <scope>NUCLEOTIDE SEQUENCE [LARGE SCALE GENOMIC DNA]</scope>
    <source>
        <strain evidence="3 4">GL14</strain>
    </source>
</reference>
<dbReference type="InterPro" id="IPR041561">
    <property type="entry name" value="PglD_N"/>
</dbReference>
<dbReference type="InterPro" id="IPR020019">
    <property type="entry name" value="AcTrfase_PglD-like"/>
</dbReference>
<comment type="similarity">
    <text evidence="1">Belongs to the transferase hexapeptide repeat family.</text>
</comment>
<protein>
    <submittedName>
        <fullName evidence="3">Acetyltransferase</fullName>
    </submittedName>
</protein>
<proteinExistence type="inferred from homology"/>
<evidence type="ECO:0000313" key="3">
    <source>
        <dbReference type="EMBL" id="RMI00380.1"/>
    </source>
</evidence>
<organism evidence="3 4">
    <name type="scientific">Stutzerimonas nitrititolerans</name>
    <dbReference type="NCBI Taxonomy" id="2482751"/>
    <lineage>
        <taxon>Bacteria</taxon>
        <taxon>Pseudomonadati</taxon>
        <taxon>Pseudomonadota</taxon>
        <taxon>Gammaproteobacteria</taxon>
        <taxon>Pseudomonadales</taxon>
        <taxon>Pseudomonadaceae</taxon>
        <taxon>Stutzerimonas</taxon>
    </lineage>
</organism>
<evidence type="ECO:0000313" key="4">
    <source>
        <dbReference type="Proteomes" id="UP000269134"/>
    </source>
</evidence>
<dbReference type="InterPro" id="IPR050179">
    <property type="entry name" value="Trans_hexapeptide_repeat"/>
</dbReference>
<dbReference type="Gene3D" id="2.160.10.10">
    <property type="entry name" value="Hexapeptide repeat proteins"/>
    <property type="match status" value="1"/>
</dbReference>
<dbReference type="Pfam" id="PF17836">
    <property type="entry name" value="PglD_N"/>
    <property type="match status" value="1"/>
</dbReference>
<name>A0ABX9V3L0_9GAMM</name>
<dbReference type="EMBL" id="RFFL01000009">
    <property type="protein sequence ID" value="RMI00380.1"/>
    <property type="molecule type" value="Genomic_DNA"/>
</dbReference>
<keyword evidence="4" id="KW-1185">Reference proteome</keyword>
<accession>A0ABX9V3L0</accession>
<dbReference type="InterPro" id="IPR011004">
    <property type="entry name" value="Trimer_LpxA-like_sf"/>
</dbReference>
<sequence length="206" mass="21369">MKKLAILGASGHGKVVADTAECCGWQSVEFFDDAWPSIQRNSVWPVLGDTVAILEKLADFDGVLVAIGNNRIRYAKLLELRAMGGRLVTLIHPAAIVSRYAEIAEGTVVFAGAVINAGAVIKPGAILNTGCSVDHDCVLGNAVHISPGARLAGGVHVGDESWVGIGSSVRQLTNIGQRVVVGAGSAVVSDIPNDMVVAGVPAKRLR</sequence>
<dbReference type="Gene3D" id="3.40.50.20">
    <property type="match status" value="1"/>
</dbReference>